<dbReference type="CDD" id="cd03250">
    <property type="entry name" value="ABCC_MRP_domain1"/>
    <property type="match status" value="1"/>
</dbReference>
<dbReference type="InterPro" id="IPR027417">
    <property type="entry name" value="P-loop_NTPase"/>
</dbReference>
<evidence type="ECO:0000256" key="2">
    <source>
        <dbReference type="ARBA" id="ARBA00022448"/>
    </source>
</evidence>
<dbReference type="Gene3D" id="3.40.50.300">
    <property type="entry name" value="P-loop containing nucleotide triphosphate hydrolases"/>
    <property type="match status" value="1"/>
</dbReference>
<dbReference type="Pfam" id="PF00664">
    <property type="entry name" value="ABC_membrane"/>
    <property type="match status" value="2"/>
</dbReference>
<dbReference type="InterPro" id="IPR017871">
    <property type="entry name" value="ABC_transporter-like_CS"/>
</dbReference>
<evidence type="ECO:0000256" key="4">
    <source>
        <dbReference type="ARBA" id="ARBA00022741"/>
    </source>
</evidence>
<dbReference type="PANTHER" id="PTHR24223">
    <property type="entry name" value="ATP-BINDING CASSETTE SUB-FAMILY C"/>
    <property type="match status" value="1"/>
</dbReference>
<gene>
    <name evidence="12" type="ORF">VTL71DRAFT_13780</name>
</gene>
<dbReference type="PROSITE" id="PS50893">
    <property type="entry name" value="ABC_TRANSPORTER_2"/>
    <property type="match status" value="1"/>
</dbReference>
<evidence type="ECO:0000256" key="1">
    <source>
        <dbReference type="ARBA" id="ARBA00004370"/>
    </source>
</evidence>
<evidence type="ECO:0000313" key="13">
    <source>
        <dbReference type="Proteomes" id="UP001595075"/>
    </source>
</evidence>
<feature type="domain" description="ABC transporter" evidence="10">
    <location>
        <begin position="589"/>
        <end position="826"/>
    </location>
</feature>
<name>A0ABR4CLW6_9HELO</name>
<evidence type="ECO:0000256" key="6">
    <source>
        <dbReference type="ARBA" id="ARBA00022989"/>
    </source>
</evidence>
<dbReference type="Gene3D" id="1.20.1560.10">
    <property type="entry name" value="ABC transporter type 1, transmembrane domain"/>
    <property type="match status" value="2"/>
</dbReference>
<feature type="transmembrane region" description="Helical" evidence="9">
    <location>
        <begin position="75"/>
        <end position="96"/>
    </location>
</feature>
<feature type="compositionally biased region" description="Basic and acidic residues" evidence="8">
    <location>
        <begin position="569"/>
        <end position="581"/>
    </location>
</feature>
<feature type="transmembrane region" description="Helical" evidence="9">
    <location>
        <begin position="878"/>
        <end position="899"/>
    </location>
</feature>
<feature type="transmembrane region" description="Helical" evidence="9">
    <location>
        <begin position="108"/>
        <end position="129"/>
    </location>
</feature>
<dbReference type="Pfam" id="PF00005">
    <property type="entry name" value="ABC_tran"/>
    <property type="match status" value="1"/>
</dbReference>
<dbReference type="SUPFAM" id="SSF52540">
    <property type="entry name" value="P-loop containing nucleoside triphosphate hydrolases"/>
    <property type="match status" value="1"/>
</dbReference>
<keyword evidence="7 9" id="KW-0472">Membrane</keyword>
<evidence type="ECO:0000259" key="11">
    <source>
        <dbReference type="PROSITE" id="PS50929"/>
    </source>
</evidence>
<dbReference type="PROSITE" id="PS00211">
    <property type="entry name" value="ABC_TRANSPORTER_1"/>
    <property type="match status" value="1"/>
</dbReference>
<keyword evidence="5" id="KW-0067">ATP-binding</keyword>
<feature type="transmembrane region" description="Helical" evidence="9">
    <location>
        <begin position="401"/>
        <end position="421"/>
    </location>
</feature>
<dbReference type="InterPro" id="IPR003593">
    <property type="entry name" value="AAA+_ATPase"/>
</dbReference>
<evidence type="ECO:0000256" key="8">
    <source>
        <dbReference type="SAM" id="MobiDB-lite"/>
    </source>
</evidence>
<dbReference type="Proteomes" id="UP001595075">
    <property type="component" value="Unassembled WGS sequence"/>
</dbReference>
<proteinExistence type="predicted"/>
<feature type="region of interest" description="Disordered" evidence="8">
    <location>
        <begin position="569"/>
        <end position="590"/>
    </location>
</feature>
<feature type="domain" description="ABC transmembrane type-1" evidence="11">
    <location>
        <begin position="271"/>
        <end position="547"/>
    </location>
</feature>
<evidence type="ECO:0000256" key="7">
    <source>
        <dbReference type="ARBA" id="ARBA00023136"/>
    </source>
</evidence>
<protein>
    <recommendedName>
        <fullName evidence="14">ABC transporter</fullName>
    </recommendedName>
</protein>
<comment type="caution">
    <text evidence="12">The sequence shown here is derived from an EMBL/GenBank/DDBJ whole genome shotgun (WGS) entry which is preliminary data.</text>
</comment>
<evidence type="ECO:0000259" key="10">
    <source>
        <dbReference type="PROSITE" id="PS50893"/>
    </source>
</evidence>
<sequence length="997" mass="110927">MASKSDHIVNIVSAALSMTFLLLFLPRLWGLRGSCYKISAKWQELCQVVLGILLSIALFPYWVNVLAFNLERNVYFLVALFTSQLGTLGLSLLLLVEYQGSLNPSDLTSIYLIASILCDAVYLTMPLGVARQAGAFRIVAFRCFIYLIILVLENLTIRTAFEEASKEQSPEETHGVMSRVLFTWINPILYRGYSNVLVDADLPPLSEDIKPEFTRRDMIRTWSSRGEFMPRRKFSIASSYNSDRRETLCSLPYALIRCVKRQFLAAIMPRMFLTGFRYSQPILIQRSIRYVVANHGSAESSDGYWLLVSALAIYTGLAISTSVYGNCINRLELATKSALVGLIHHHTMQLPSVFYDNGEATTLMSTDADGLADIGTMVHETWAQVLEVIIGIVLLAREVGWIWPLLLFLIYLCSHMSRFVAKHLRPRQIAWNNATQSRMAATASMLSSIKAVKMLGFQYVLTNYDGELRVQELQAASKLRWIMVYYNASANALGIFSPAITLVIFAVVSKARGQSLNTESAFTIMAILSMVTHPANMVMTIVPRAVSAFAGFDRIQKFLLRPSLPVDHLTRSESDDNKFPRDPASSHLTRPGSAIHMQQVRLGGQDVVLDDINIDVASGSFCIISGTTGSGKSTLLRAILGEVMPSSGSVSLLTQRIAYCSQRPWLPSGSIKQTICGPTTMYDALSLDDESWYHKVIKACCLTHDFDSLPDGDLSEIGSRGLNLSGGQRQRVTLARAVFARCDIILLDDTFSGLDGETEQNVFDNVLGPNGLLRQLNTSVVLVSNSSQYFESADHVVVLGDNRIIDQGNWQNIKSKAKKIPKLSTRNHAEDGAVLAENYERLGAQVRAKDEAEMDLSRKTGDSTLYGYYFGFVRFGNLSMLVATAISYLFFIIVPQYWLELWTDSSGKGTTFYILGFMFLSIMSWVSTSIQAWILLIRIAPQSGSRIHQHLLKIITSAPLSYFSKTENGAILNRFSQDIQLIDKKLPSAVQTVLVRG</sequence>
<feature type="transmembrane region" description="Helical" evidence="9">
    <location>
        <begin position="45"/>
        <end position="63"/>
    </location>
</feature>
<dbReference type="InterPro" id="IPR050173">
    <property type="entry name" value="ABC_transporter_C-like"/>
</dbReference>
<feature type="transmembrane region" description="Helical" evidence="9">
    <location>
        <begin position="520"/>
        <end position="542"/>
    </location>
</feature>
<evidence type="ECO:0000256" key="5">
    <source>
        <dbReference type="ARBA" id="ARBA00022840"/>
    </source>
</evidence>
<organism evidence="12 13">
    <name type="scientific">Oculimacula yallundae</name>
    <dbReference type="NCBI Taxonomy" id="86028"/>
    <lineage>
        <taxon>Eukaryota</taxon>
        <taxon>Fungi</taxon>
        <taxon>Dikarya</taxon>
        <taxon>Ascomycota</taxon>
        <taxon>Pezizomycotina</taxon>
        <taxon>Leotiomycetes</taxon>
        <taxon>Helotiales</taxon>
        <taxon>Ploettnerulaceae</taxon>
        <taxon>Oculimacula</taxon>
    </lineage>
</organism>
<dbReference type="PANTHER" id="PTHR24223:SF345">
    <property type="entry name" value="ABC MULTIDRUG TRANSPORTER (EUROFUNG)"/>
    <property type="match status" value="1"/>
</dbReference>
<reference evidence="12 13" key="1">
    <citation type="journal article" date="2024" name="Commun. Biol.">
        <title>Comparative genomic analysis of thermophilic fungi reveals convergent evolutionary adaptations and gene losses.</title>
        <authorList>
            <person name="Steindorff A.S."/>
            <person name="Aguilar-Pontes M.V."/>
            <person name="Robinson A.J."/>
            <person name="Andreopoulos B."/>
            <person name="LaButti K."/>
            <person name="Kuo A."/>
            <person name="Mondo S."/>
            <person name="Riley R."/>
            <person name="Otillar R."/>
            <person name="Haridas S."/>
            <person name="Lipzen A."/>
            <person name="Grimwood J."/>
            <person name="Schmutz J."/>
            <person name="Clum A."/>
            <person name="Reid I.D."/>
            <person name="Moisan M.C."/>
            <person name="Butler G."/>
            <person name="Nguyen T.T.M."/>
            <person name="Dewar K."/>
            <person name="Conant G."/>
            <person name="Drula E."/>
            <person name="Henrissat B."/>
            <person name="Hansel C."/>
            <person name="Singer S."/>
            <person name="Hutchinson M.I."/>
            <person name="de Vries R.P."/>
            <person name="Natvig D.O."/>
            <person name="Powell A.J."/>
            <person name="Tsang A."/>
            <person name="Grigoriev I.V."/>
        </authorList>
    </citation>
    <scope>NUCLEOTIDE SEQUENCE [LARGE SCALE GENOMIC DNA]</scope>
    <source>
        <strain evidence="12 13">CBS 494.80</strain>
    </source>
</reference>
<keyword evidence="3 9" id="KW-0812">Transmembrane</keyword>
<feature type="transmembrane region" description="Helical" evidence="9">
    <location>
        <begin position="6"/>
        <end position="25"/>
    </location>
</feature>
<keyword evidence="6 9" id="KW-1133">Transmembrane helix</keyword>
<feature type="domain" description="ABC transmembrane type-1" evidence="11">
    <location>
        <begin position="878"/>
        <end position="997"/>
    </location>
</feature>
<feature type="transmembrane region" description="Helical" evidence="9">
    <location>
        <begin position="911"/>
        <end position="936"/>
    </location>
</feature>
<dbReference type="EMBL" id="JAZHXI010000006">
    <property type="protein sequence ID" value="KAL2070754.1"/>
    <property type="molecule type" value="Genomic_DNA"/>
</dbReference>
<comment type="subcellular location">
    <subcellularLocation>
        <location evidence="1">Membrane</location>
    </subcellularLocation>
</comment>
<dbReference type="PROSITE" id="PS50929">
    <property type="entry name" value="ABC_TM1F"/>
    <property type="match status" value="2"/>
</dbReference>
<dbReference type="SMART" id="SM00382">
    <property type="entry name" value="AAA"/>
    <property type="match status" value="1"/>
</dbReference>
<evidence type="ECO:0000256" key="9">
    <source>
        <dbReference type="SAM" id="Phobius"/>
    </source>
</evidence>
<feature type="transmembrane region" description="Helical" evidence="9">
    <location>
        <begin position="484"/>
        <end position="508"/>
    </location>
</feature>
<keyword evidence="4" id="KW-0547">Nucleotide-binding</keyword>
<keyword evidence="2" id="KW-0813">Transport</keyword>
<feature type="transmembrane region" description="Helical" evidence="9">
    <location>
        <begin position="135"/>
        <end position="152"/>
    </location>
</feature>
<evidence type="ECO:0008006" key="14">
    <source>
        <dbReference type="Google" id="ProtNLM"/>
    </source>
</evidence>
<dbReference type="InterPro" id="IPR036640">
    <property type="entry name" value="ABC1_TM_sf"/>
</dbReference>
<keyword evidence="13" id="KW-1185">Reference proteome</keyword>
<dbReference type="SUPFAM" id="SSF90123">
    <property type="entry name" value="ABC transporter transmembrane region"/>
    <property type="match status" value="2"/>
</dbReference>
<evidence type="ECO:0000313" key="12">
    <source>
        <dbReference type="EMBL" id="KAL2070754.1"/>
    </source>
</evidence>
<dbReference type="InterPro" id="IPR003439">
    <property type="entry name" value="ABC_transporter-like_ATP-bd"/>
</dbReference>
<accession>A0ABR4CLW6</accession>
<evidence type="ECO:0000256" key="3">
    <source>
        <dbReference type="ARBA" id="ARBA00022692"/>
    </source>
</evidence>
<dbReference type="InterPro" id="IPR011527">
    <property type="entry name" value="ABC1_TM_dom"/>
</dbReference>